<keyword evidence="6" id="KW-1185">Reference proteome</keyword>
<dbReference type="RefSeq" id="NP_503499.2">
    <property type="nucleotide sequence ID" value="NM_071098.4"/>
</dbReference>
<dbReference type="AGR" id="WB:WBGene00021603"/>
<dbReference type="Proteomes" id="UP000001940">
    <property type="component" value="Chromosome V"/>
</dbReference>
<dbReference type="PANTHER" id="PTHR22801:SF63">
    <property type="entry name" value="C-TYPE LECTIN DOMAIN-CONTAINING PROTEIN"/>
    <property type="match status" value="1"/>
</dbReference>
<evidence type="ECO:0000259" key="4">
    <source>
        <dbReference type="PROSITE" id="PS50041"/>
    </source>
</evidence>
<dbReference type="SUPFAM" id="SSF56436">
    <property type="entry name" value="C-type lectin-like"/>
    <property type="match status" value="2"/>
</dbReference>
<dbReference type="EMBL" id="BX284605">
    <property type="protein sequence ID" value="CCD70658.1"/>
    <property type="molecule type" value="Genomic_DNA"/>
</dbReference>
<feature type="domain" description="C-type lectin" evidence="4">
    <location>
        <begin position="52"/>
        <end position="120"/>
    </location>
</feature>
<evidence type="ECO:0000313" key="7">
    <source>
        <dbReference type="WormBase" id="Y46H3B.2"/>
    </source>
</evidence>
<dbReference type="InterPro" id="IPR050801">
    <property type="entry name" value="Ca-Dep_Lectins_ImmuneDev"/>
</dbReference>
<evidence type="ECO:0000256" key="2">
    <source>
        <dbReference type="SAM" id="MobiDB-lite"/>
    </source>
</evidence>
<dbReference type="STRING" id="6239.Y46H3B.2.1"/>
<dbReference type="InParanoid" id="Q9N4W5"/>
<feature type="compositionally biased region" description="Low complexity" evidence="2">
    <location>
        <begin position="116"/>
        <end position="136"/>
    </location>
</feature>
<dbReference type="GO" id="GO:0030246">
    <property type="term" value="F:carbohydrate binding"/>
    <property type="evidence" value="ECO:0000318"/>
    <property type="project" value="GO_Central"/>
</dbReference>
<dbReference type="PaxDb" id="6239-Y46H3B.2"/>
<dbReference type="WormBase" id="Y46H3B.2">
    <property type="protein sequence ID" value="CE35805"/>
    <property type="gene ID" value="WBGene00021603"/>
    <property type="gene designation" value="clec-204"/>
</dbReference>
<dbReference type="InterPro" id="IPR016187">
    <property type="entry name" value="CTDL_fold"/>
</dbReference>
<accession>Q9N4W5</accession>
<dbReference type="GO" id="GO:0006955">
    <property type="term" value="P:immune response"/>
    <property type="evidence" value="ECO:0000318"/>
    <property type="project" value="GO_Central"/>
</dbReference>
<dbReference type="GO" id="GO:0009897">
    <property type="term" value="C:external side of plasma membrane"/>
    <property type="evidence" value="ECO:0000318"/>
    <property type="project" value="GO_Central"/>
</dbReference>
<proteinExistence type="predicted"/>
<keyword evidence="3" id="KW-0732">Signal</keyword>
<feature type="region of interest" description="Disordered" evidence="2">
    <location>
        <begin position="116"/>
        <end position="138"/>
    </location>
</feature>
<keyword evidence="1" id="KW-1015">Disulfide bond</keyword>
<dbReference type="eggNOG" id="KOG4297">
    <property type="taxonomic scope" value="Eukaryota"/>
</dbReference>
<protein>
    <submittedName>
        <fullName evidence="5">C-type lectin domain-containing protein</fullName>
    </submittedName>
</protein>
<dbReference type="AlphaFoldDB" id="Q9N4W5"/>
<dbReference type="Reactome" id="R-CEL-446203">
    <property type="pathway name" value="Asparagine N-linked glycosylation"/>
</dbReference>
<sequence length="551" mass="61474">MNLLPCLLIFLLYKQVESDDCANYILNSNAVSLNKINGKCIAVPNTAFSGSAAASCSDTGNGVQFVKLSIDSKEENDFVANGLKAIPYKMAYIGLGHSVAGWEWMNGDSSIYRNWAHPPDAPTAEPTTEPSTLPPAEQRRSTAVVIGIDASLFSTNSLTFAQVEFARSLSAYIGARGPAEFAFFAYGCAQMSPYMNQYPNFVSTFVDTDTMIRNLNETINHDCVRTNPLDFRSMFRDQTVYYNRYTTSYRPFKSQFLSMIYFSSSTDSDNIKAASSLYPMADSSVITINIGDKSIDISPLSIPVGKNGIRVKTADDILGLVPKIDSMIFGTTAAAAGGASKEFKEPSIDATTYTDCAYMNVTDKLWYSDGECTTERQVLCQYVLPTPPTPNPTISWQDPCFYETTTFKYFESLHNAKCYRVSSEKKQFVDAENLCLSKHPLFLHTPKLTSIETKIEEDQVRTLIHTQPLVNEGMFWFGLKRDPSNSSNWYFINGDTYDSSYQNWRSGYPRDADGCDCVALVINDNSWVNTDCNKQLYSICAFQFNFTDTAF</sequence>
<dbReference type="KEGG" id="cel:CELE_Y46H3B.2"/>
<dbReference type="GO" id="GO:0038187">
    <property type="term" value="F:pattern recognition receptor activity"/>
    <property type="evidence" value="ECO:0000318"/>
    <property type="project" value="GO_Central"/>
</dbReference>
<dbReference type="Reactome" id="R-CEL-6798695">
    <property type="pathway name" value="Neutrophil degranulation"/>
</dbReference>
<dbReference type="HOGENOM" id="CLU_522327_0_0_1"/>
<dbReference type="OrthoDB" id="5840890at2759"/>
<dbReference type="Bgee" id="WBGene00021603">
    <property type="expression patterns" value="Expressed in adult organism and 1 other cell type or tissue"/>
</dbReference>
<dbReference type="CTD" id="178656"/>
<dbReference type="PANTHER" id="PTHR22801">
    <property type="entry name" value="LITHOSTATHINE"/>
    <property type="match status" value="1"/>
</dbReference>
<evidence type="ECO:0000313" key="5">
    <source>
        <dbReference type="EMBL" id="CCD70658.1"/>
    </source>
</evidence>
<dbReference type="PROSITE" id="PS50041">
    <property type="entry name" value="C_TYPE_LECTIN_2"/>
    <property type="match status" value="2"/>
</dbReference>
<dbReference type="PROSITE" id="PS00615">
    <property type="entry name" value="C_TYPE_LECTIN_1"/>
    <property type="match status" value="1"/>
</dbReference>
<name>Q9N4W5_CAEEL</name>
<evidence type="ECO:0000256" key="3">
    <source>
        <dbReference type="SAM" id="SignalP"/>
    </source>
</evidence>
<gene>
    <name evidence="5 7" type="primary">clec-204</name>
    <name evidence="5" type="ORF">CELE_Y46H3B.2</name>
    <name evidence="7" type="ORF">Y46H3B.2</name>
</gene>
<dbReference type="Gene3D" id="3.10.100.10">
    <property type="entry name" value="Mannose-Binding Protein A, subunit A"/>
    <property type="match status" value="2"/>
</dbReference>
<evidence type="ECO:0000313" key="6">
    <source>
        <dbReference type="Proteomes" id="UP000001940"/>
    </source>
</evidence>
<dbReference type="GeneID" id="178656"/>
<dbReference type="InterPro" id="IPR018378">
    <property type="entry name" value="C-type_lectin_CS"/>
</dbReference>
<organism evidence="5 6">
    <name type="scientific">Caenorhabditis elegans</name>
    <dbReference type="NCBI Taxonomy" id="6239"/>
    <lineage>
        <taxon>Eukaryota</taxon>
        <taxon>Metazoa</taxon>
        <taxon>Ecdysozoa</taxon>
        <taxon>Nematoda</taxon>
        <taxon>Chromadorea</taxon>
        <taxon>Rhabditida</taxon>
        <taxon>Rhabditina</taxon>
        <taxon>Rhabditomorpha</taxon>
        <taxon>Rhabditoidea</taxon>
        <taxon>Rhabditidae</taxon>
        <taxon>Peloderinae</taxon>
        <taxon>Caenorhabditis</taxon>
    </lineage>
</organism>
<feature type="signal peptide" evidence="3">
    <location>
        <begin position="1"/>
        <end position="18"/>
    </location>
</feature>
<dbReference type="InterPro" id="IPR016186">
    <property type="entry name" value="C-type_lectin-like/link_sf"/>
</dbReference>
<dbReference type="SMR" id="Q9N4W5"/>
<dbReference type="UCSC" id="Y46H3B.2">
    <property type="organism name" value="c. elegans"/>
</dbReference>
<dbReference type="Reactome" id="R-CEL-1236978">
    <property type="pathway name" value="Cross-presentation of soluble exogenous antigens (endosomes)"/>
</dbReference>
<reference evidence="5 6" key="1">
    <citation type="journal article" date="1998" name="Science">
        <title>Genome sequence of the nematode C. elegans: a platform for investigating biology.</title>
        <authorList>
            <consortium name="The C. elegans sequencing consortium"/>
            <person name="Sulson J.E."/>
            <person name="Waterston R."/>
        </authorList>
    </citation>
    <scope>NUCLEOTIDE SEQUENCE [LARGE SCALE GENOMIC DNA]</scope>
    <source>
        <strain evidence="5 6">Bristol N2</strain>
    </source>
</reference>
<dbReference type="Reactome" id="R-CEL-5621480">
    <property type="pathway name" value="Dectin-2 family"/>
</dbReference>
<dbReference type="SMART" id="SM00034">
    <property type="entry name" value="CLECT"/>
    <property type="match status" value="1"/>
</dbReference>
<dbReference type="Pfam" id="PF00059">
    <property type="entry name" value="Lectin_C"/>
    <property type="match status" value="1"/>
</dbReference>
<dbReference type="FunCoup" id="Q9N4W5">
    <property type="interactions" value="327"/>
</dbReference>
<feature type="chain" id="PRO_5004330281" evidence="3">
    <location>
        <begin position="19"/>
        <end position="551"/>
    </location>
</feature>
<dbReference type="CDD" id="cd00037">
    <property type="entry name" value="CLECT"/>
    <property type="match status" value="1"/>
</dbReference>
<evidence type="ECO:0000256" key="1">
    <source>
        <dbReference type="ARBA" id="ARBA00023157"/>
    </source>
</evidence>
<feature type="domain" description="C-type lectin" evidence="4">
    <location>
        <begin position="414"/>
        <end position="541"/>
    </location>
</feature>
<dbReference type="InterPro" id="IPR001304">
    <property type="entry name" value="C-type_lectin-like"/>
</dbReference>